<feature type="transmembrane region" description="Helical" evidence="6">
    <location>
        <begin position="166"/>
        <end position="187"/>
    </location>
</feature>
<protein>
    <recommendedName>
        <fullName evidence="9">O-antigen/teichoic acid export membrane protein</fullName>
    </recommendedName>
</protein>
<evidence type="ECO:0000256" key="3">
    <source>
        <dbReference type="ARBA" id="ARBA00022692"/>
    </source>
</evidence>
<evidence type="ECO:0000313" key="7">
    <source>
        <dbReference type="EMBL" id="MEJ2862447.1"/>
    </source>
</evidence>
<evidence type="ECO:0000256" key="4">
    <source>
        <dbReference type="ARBA" id="ARBA00022989"/>
    </source>
</evidence>
<comment type="caution">
    <text evidence="7">The sequence shown here is derived from an EMBL/GenBank/DDBJ whole genome shotgun (WGS) entry which is preliminary data.</text>
</comment>
<evidence type="ECO:0000256" key="2">
    <source>
        <dbReference type="ARBA" id="ARBA00022475"/>
    </source>
</evidence>
<evidence type="ECO:0000313" key="8">
    <source>
        <dbReference type="Proteomes" id="UP001369736"/>
    </source>
</evidence>
<gene>
    <name evidence="7" type="ORF">WCD58_14845</name>
</gene>
<dbReference type="PANTHER" id="PTHR30250:SF26">
    <property type="entry name" value="PSMA PROTEIN"/>
    <property type="match status" value="1"/>
</dbReference>
<evidence type="ECO:0000256" key="1">
    <source>
        <dbReference type="ARBA" id="ARBA00004651"/>
    </source>
</evidence>
<keyword evidence="8" id="KW-1185">Reference proteome</keyword>
<dbReference type="EMBL" id="JBBEGM010000005">
    <property type="protein sequence ID" value="MEJ2862447.1"/>
    <property type="molecule type" value="Genomic_DNA"/>
</dbReference>
<dbReference type="RefSeq" id="WP_337703821.1">
    <property type="nucleotide sequence ID" value="NZ_JBBEGM010000005.1"/>
</dbReference>
<keyword evidence="3 6" id="KW-0812">Transmembrane</keyword>
<evidence type="ECO:0000256" key="6">
    <source>
        <dbReference type="SAM" id="Phobius"/>
    </source>
</evidence>
<sequence length="424" mass="43255">MASSRSSALGVVDQVVSSATNFLTAFIASWVLLPAEFGAFVVAYAVVTVTLAAARAFIGEPMLAHLPTLPAERQPAEARSAIGAALCVGVGGGLLALALGVSGVPSLGALVWLAPWVPVAVTQDACRFVLLSRSHTGSALASDTGWAIGQGVVLVVAALAGELTVATLSLGWGIGALVGIVVAGLLARGAWLRPRDPRPWAQESRHLSGWFTLTSILGQAEIYAVLVLAGILLAPVDAAGLRAVQLMVFQPAVTLMAAMLVLLTPVAARAVAARDLDAVRRLRRVALLGAAALGVVVLALVPARGPIMDVFFPQYTAFEVLVLPIALQSVLIGFTVPFDALIRGFQRARTLFGLQVVRGALLVGGAALGMVVGGVVGVGWALAAESVLALAVFVLFAPRLSEATGGPDAEGALVGGGADVREQS</sequence>
<organism evidence="7 8">
    <name type="scientific">Actinomycetospora flava</name>
    <dbReference type="NCBI Taxonomy" id="3129232"/>
    <lineage>
        <taxon>Bacteria</taxon>
        <taxon>Bacillati</taxon>
        <taxon>Actinomycetota</taxon>
        <taxon>Actinomycetes</taxon>
        <taxon>Pseudonocardiales</taxon>
        <taxon>Pseudonocardiaceae</taxon>
        <taxon>Actinomycetospora</taxon>
    </lineage>
</organism>
<dbReference type="PANTHER" id="PTHR30250">
    <property type="entry name" value="PST FAMILY PREDICTED COLANIC ACID TRANSPORTER"/>
    <property type="match status" value="1"/>
</dbReference>
<keyword evidence="2" id="KW-1003">Cell membrane</keyword>
<proteinExistence type="predicted"/>
<feature type="transmembrane region" description="Helical" evidence="6">
    <location>
        <begin position="138"/>
        <end position="160"/>
    </location>
</feature>
<feature type="transmembrane region" description="Helical" evidence="6">
    <location>
        <begin position="107"/>
        <end position="126"/>
    </location>
</feature>
<feature type="transmembrane region" description="Helical" evidence="6">
    <location>
        <begin position="315"/>
        <end position="338"/>
    </location>
</feature>
<dbReference type="Proteomes" id="UP001369736">
    <property type="component" value="Unassembled WGS sequence"/>
</dbReference>
<comment type="subcellular location">
    <subcellularLocation>
        <location evidence="1">Cell membrane</location>
        <topology evidence="1">Multi-pass membrane protein</topology>
    </subcellularLocation>
</comment>
<name>A0ABU8M743_9PSEU</name>
<dbReference type="InterPro" id="IPR050833">
    <property type="entry name" value="Poly_Biosynth_Transport"/>
</dbReference>
<reference evidence="7 8" key="1">
    <citation type="submission" date="2024-03" db="EMBL/GenBank/DDBJ databases">
        <title>Actinomycetospora sp. OC33-EN07, a novel actinomycete isolated from wild orchid (Aerides multiflora).</title>
        <authorList>
            <person name="Suriyachadkun C."/>
        </authorList>
    </citation>
    <scope>NUCLEOTIDE SEQUENCE [LARGE SCALE GENOMIC DNA]</scope>
    <source>
        <strain evidence="7 8">OC33-EN07</strain>
    </source>
</reference>
<keyword evidence="5 6" id="KW-0472">Membrane</keyword>
<feature type="transmembrane region" description="Helical" evidence="6">
    <location>
        <begin position="207"/>
        <end position="233"/>
    </location>
</feature>
<evidence type="ECO:0008006" key="9">
    <source>
        <dbReference type="Google" id="ProtNLM"/>
    </source>
</evidence>
<feature type="transmembrane region" description="Helical" evidence="6">
    <location>
        <begin position="79"/>
        <end position="101"/>
    </location>
</feature>
<feature type="transmembrane region" description="Helical" evidence="6">
    <location>
        <begin position="253"/>
        <end position="273"/>
    </location>
</feature>
<feature type="transmembrane region" description="Helical" evidence="6">
    <location>
        <begin position="285"/>
        <end position="303"/>
    </location>
</feature>
<accession>A0ABU8M743</accession>
<keyword evidence="4 6" id="KW-1133">Transmembrane helix</keyword>
<evidence type="ECO:0000256" key="5">
    <source>
        <dbReference type="ARBA" id="ARBA00023136"/>
    </source>
</evidence>